<evidence type="ECO:0000256" key="1">
    <source>
        <dbReference type="ARBA" id="ARBA00004496"/>
    </source>
</evidence>
<dbReference type="PANTHER" id="PTHR45008:SF1">
    <property type="entry name" value="PTS SYSTEM GLUCOSE-SPECIFIC EIIA COMPONENT"/>
    <property type="match status" value="1"/>
</dbReference>
<reference evidence="8 9" key="1">
    <citation type="journal article" date="2020" name="Front. Microbiol.">
        <title>Single-cell genomics of novel Actinobacteria with the Wood-Ljungdahl pathway discovered in a serpentinizing system.</title>
        <authorList>
            <person name="Merino N."/>
            <person name="Kawai M."/>
            <person name="Boyd E.S."/>
            <person name="Colman D.R."/>
            <person name="McGlynn S.E."/>
            <person name="Nealson K.H."/>
            <person name="Kurokawa K."/>
            <person name="Hongoh Y."/>
        </authorList>
    </citation>
    <scope>NUCLEOTIDE SEQUENCE [LARGE SCALE GENOMIC DNA]</scope>
    <source>
        <strain evidence="8 9">S33</strain>
    </source>
</reference>
<keyword evidence="6" id="KW-0418">Kinase</keyword>
<dbReference type="InterPro" id="IPR001127">
    <property type="entry name" value="PTS_EIIA_1_perm"/>
</dbReference>
<dbReference type="NCBIfam" id="TIGR00830">
    <property type="entry name" value="PTBA"/>
    <property type="match status" value="1"/>
</dbReference>
<comment type="caution">
    <text evidence="8">The sequence shown here is derived from an EMBL/GenBank/DDBJ whole genome shotgun (WGS) entry which is preliminary data.</text>
</comment>
<dbReference type="RefSeq" id="WP_176232962.1">
    <property type="nucleotide sequence ID" value="NZ_BLRY01000004.1"/>
</dbReference>
<comment type="subcellular location">
    <subcellularLocation>
        <location evidence="1">Cytoplasm</location>
    </subcellularLocation>
</comment>
<evidence type="ECO:0000256" key="2">
    <source>
        <dbReference type="ARBA" id="ARBA00022448"/>
    </source>
</evidence>
<dbReference type="Proteomes" id="UP000591948">
    <property type="component" value="Unassembled WGS sequence"/>
</dbReference>
<dbReference type="PROSITE" id="PS51093">
    <property type="entry name" value="PTS_EIIA_TYPE_1"/>
    <property type="match status" value="1"/>
</dbReference>
<dbReference type="InterPro" id="IPR050890">
    <property type="entry name" value="PTS_EIIA_component"/>
</dbReference>
<dbReference type="GO" id="GO:0005737">
    <property type="term" value="C:cytoplasm"/>
    <property type="evidence" value="ECO:0007669"/>
    <property type="project" value="UniProtKB-SubCell"/>
</dbReference>
<accession>A0A6V8P584</accession>
<evidence type="ECO:0000313" key="9">
    <source>
        <dbReference type="Proteomes" id="UP000591948"/>
    </source>
</evidence>
<proteinExistence type="predicted"/>
<feature type="domain" description="PTS EIIA type-1" evidence="7">
    <location>
        <begin position="22"/>
        <end position="126"/>
    </location>
</feature>
<evidence type="ECO:0000256" key="3">
    <source>
        <dbReference type="ARBA" id="ARBA00022597"/>
    </source>
</evidence>
<dbReference type="GO" id="GO:0016301">
    <property type="term" value="F:kinase activity"/>
    <property type="evidence" value="ECO:0007669"/>
    <property type="project" value="UniProtKB-KW"/>
</dbReference>
<dbReference type="Gene3D" id="2.70.70.10">
    <property type="entry name" value="Glucose Permease (Domain IIA)"/>
    <property type="match status" value="1"/>
</dbReference>
<dbReference type="InterPro" id="IPR011055">
    <property type="entry name" value="Dup_hybrid_motif"/>
</dbReference>
<keyword evidence="5" id="KW-0598">Phosphotransferase system</keyword>
<keyword evidence="2" id="KW-0813">Transport</keyword>
<evidence type="ECO:0000313" key="8">
    <source>
        <dbReference type="EMBL" id="GFP26744.1"/>
    </source>
</evidence>
<keyword evidence="4" id="KW-0808">Transferase</keyword>
<evidence type="ECO:0000259" key="7">
    <source>
        <dbReference type="PROSITE" id="PS51093"/>
    </source>
</evidence>
<keyword evidence="9" id="KW-1185">Reference proteome</keyword>
<evidence type="ECO:0000256" key="4">
    <source>
        <dbReference type="ARBA" id="ARBA00022679"/>
    </source>
</evidence>
<dbReference type="SUPFAM" id="SSF51261">
    <property type="entry name" value="Duplicated hybrid motif"/>
    <property type="match status" value="1"/>
</dbReference>
<evidence type="ECO:0000256" key="6">
    <source>
        <dbReference type="ARBA" id="ARBA00022777"/>
    </source>
</evidence>
<keyword evidence="3" id="KW-0762">Sugar transport</keyword>
<gene>
    <name evidence="8" type="ORF">HKBW3S33_00159</name>
</gene>
<organism evidence="8 9">
    <name type="scientific">Candidatus Hakubella thermalkaliphila</name>
    <dbReference type="NCBI Taxonomy" id="2754717"/>
    <lineage>
        <taxon>Bacteria</taxon>
        <taxon>Bacillati</taxon>
        <taxon>Actinomycetota</taxon>
        <taxon>Actinomycetota incertae sedis</taxon>
        <taxon>Candidatus Hakubellales</taxon>
        <taxon>Candidatus Hakubellaceae</taxon>
        <taxon>Candidatus Hakubella</taxon>
    </lineage>
</organism>
<dbReference type="EMBL" id="BLRY01000004">
    <property type="protein sequence ID" value="GFP26744.1"/>
    <property type="molecule type" value="Genomic_DNA"/>
</dbReference>
<evidence type="ECO:0000256" key="5">
    <source>
        <dbReference type="ARBA" id="ARBA00022683"/>
    </source>
</evidence>
<sequence length="155" mass="16497">MIRFRVLTPFSGRIVPLDKVPDPVFSEKMLGDGLAVDPVEGVGVAPITGKLAVFHAKGHAFVVRAANEVNILVHIGIDTVRMKGECFTRLAEVGDEVVAGQEIVHFDIAAIEKAGHSPLSLVTLPDLPATYQVEKTTATTVRAGQDVLLTVTSSD</sequence>
<dbReference type="Pfam" id="PF00358">
    <property type="entry name" value="PTS_EIIA_1"/>
    <property type="match status" value="1"/>
</dbReference>
<protein>
    <submittedName>
        <fullName evidence="8">PTS system, sugar-specific IIA component</fullName>
    </submittedName>
</protein>
<dbReference type="PANTHER" id="PTHR45008">
    <property type="entry name" value="PTS SYSTEM GLUCOSE-SPECIFIC EIIA COMPONENT"/>
    <property type="match status" value="1"/>
</dbReference>
<name>A0A6V8P584_9ACTN</name>
<dbReference type="AlphaFoldDB" id="A0A6V8P584"/>
<dbReference type="GO" id="GO:0009401">
    <property type="term" value="P:phosphoenolpyruvate-dependent sugar phosphotransferase system"/>
    <property type="evidence" value="ECO:0007669"/>
    <property type="project" value="UniProtKB-KW"/>
</dbReference>